<dbReference type="InterPro" id="IPR000525">
    <property type="entry name" value="Initiator_Rep_WH1"/>
</dbReference>
<accession>A0A8T9QDF4</accession>
<evidence type="ECO:0000259" key="2">
    <source>
        <dbReference type="Pfam" id="PF01051"/>
    </source>
</evidence>
<reference evidence="3" key="1">
    <citation type="submission" date="2022-04" db="EMBL/GenBank/DDBJ databases">
        <title>Hymenobacter sp. isolated from the air.</title>
        <authorList>
            <person name="Won M."/>
            <person name="Lee C.-M."/>
            <person name="Woen H.-Y."/>
            <person name="Kwon S.-W."/>
        </authorList>
    </citation>
    <scope>NUCLEOTIDE SEQUENCE</scope>
    <source>
        <strain evidence="3">5116S-3</strain>
        <plasmid evidence="3">unnamed2</plasmid>
    </source>
</reference>
<comment type="similarity">
    <text evidence="1">Belongs to the initiator RepB protein family.</text>
</comment>
<organism evidence="3 4">
    <name type="scientific">Hymenobacter cellulosilyticus</name>
    <dbReference type="NCBI Taxonomy" id="2932248"/>
    <lineage>
        <taxon>Bacteria</taxon>
        <taxon>Pseudomonadati</taxon>
        <taxon>Bacteroidota</taxon>
        <taxon>Cytophagia</taxon>
        <taxon>Cytophagales</taxon>
        <taxon>Hymenobacteraceae</taxon>
        <taxon>Hymenobacter</taxon>
    </lineage>
</organism>
<gene>
    <name evidence="3" type="ORF">MUN79_29745</name>
</gene>
<geneLocation type="plasmid" evidence="3 4">
    <name>unnamed2</name>
</geneLocation>
<keyword evidence="4" id="KW-1185">Reference proteome</keyword>
<name>A0A8T9QDF4_9BACT</name>
<evidence type="ECO:0000313" key="4">
    <source>
        <dbReference type="Proteomes" id="UP000831796"/>
    </source>
</evidence>
<protein>
    <submittedName>
        <fullName evidence="3">RepB family plasmid replication initiator protein</fullName>
    </submittedName>
</protein>
<dbReference type="EMBL" id="CP095048">
    <property type="protein sequence ID" value="UOQ75265.1"/>
    <property type="molecule type" value="Genomic_DNA"/>
</dbReference>
<evidence type="ECO:0000313" key="3">
    <source>
        <dbReference type="EMBL" id="UOQ75265.1"/>
    </source>
</evidence>
<feature type="domain" description="Initiator Rep protein WH1" evidence="2">
    <location>
        <begin position="19"/>
        <end position="50"/>
    </location>
</feature>
<evidence type="ECO:0000256" key="1">
    <source>
        <dbReference type="ARBA" id="ARBA00038283"/>
    </source>
</evidence>
<dbReference type="AlphaFoldDB" id="A0A8T9QDF4"/>
<sequence length="60" mass="6979">MKPEDTAVVVVEPAPVPVVRQHNAITQARYDYTACQLDIFFYLLSRLRRMTRRTRSIPST</sequence>
<keyword evidence="3" id="KW-0614">Plasmid</keyword>
<dbReference type="KEGG" id="hcu:MUN79_29745"/>
<proteinExistence type="inferred from homology"/>
<dbReference type="GO" id="GO:0006270">
    <property type="term" value="P:DNA replication initiation"/>
    <property type="evidence" value="ECO:0007669"/>
    <property type="project" value="InterPro"/>
</dbReference>
<dbReference type="GO" id="GO:0003887">
    <property type="term" value="F:DNA-directed DNA polymerase activity"/>
    <property type="evidence" value="ECO:0007669"/>
    <property type="project" value="InterPro"/>
</dbReference>
<dbReference type="Proteomes" id="UP000831796">
    <property type="component" value="Plasmid unnamed2"/>
</dbReference>
<dbReference type="Pfam" id="PF01051">
    <property type="entry name" value="Rep3_N"/>
    <property type="match status" value="1"/>
</dbReference>